<proteinExistence type="predicted"/>
<dbReference type="AlphaFoldDB" id="A0A848L265"/>
<keyword evidence="3" id="KW-1185">Reference proteome</keyword>
<feature type="transmembrane region" description="Helical" evidence="1">
    <location>
        <begin position="53"/>
        <end position="71"/>
    </location>
</feature>
<keyword evidence="1" id="KW-0812">Transmembrane</keyword>
<protein>
    <submittedName>
        <fullName evidence="2">Uncharacterized protein</fullName>
    </submittedName>
</protein>
<feature type="transmembrane region" description="Helical" evidence="1">
    <location>
        <begin position="116"/>
        <end position="140"/>
    </location>
</feature>
<feature type="transmembrane region" description="Helical" evidence="1">
    <location>
        <begin position="91"/>
        <end position="110"/>
    </location>
</feature>
<evidence type="ECO:0000313" key="3">
    <source>
        <dbReference type="Proteomes" id="UP000550729"/>
    </source>
</evidence>
<feature type="transmembrane region" description="Helical" evidence="1">
    <location>
        <begin position="27"/>
        <end position="47"/>
    </location>
</feature>
<dbReference type="Proteomes" id="UP000550729">
    <property type="component" value="Unassembled WGS sequence"/>
</dbReference>
<dbReference type="RefSeq" id="WP_170197616.1">
    <property type="nucleotide sequence ID" value="NZ_JABBNB010000051.1"/>
</dbReference>
<accession>A0A848L265</accession>
<sequence>METNDDAGNLADVQAAVRGAQAAITPMWLRVGSTVFLAGVYAAIYGARETTDNVVIALVLAVVLCGLIMLIQRRRGARSIARQPLTAPQNLANLGCVVLAVMVLGVSRGLVEGGTFAAYALQFVIALVLLGAGQVAFWVLTKRRVG</sequence>
<name>A0A848L265_9ACTN</name>
<keyword evidence="1" id="KW-1133">Transmembrane helix</keyword>
<gene>
    <name evidence="2" type="ORF">HH308_28215</name>
</gene>
<evidence type="ECO:0000313" key="2">
    <source>
        <dbReference type="EMBL" id="NMO05110.1"/>
    </source>
</evidence>
<keyword evidence="1" id="KW-0472">Membrane</keyword>
<comment type="caution">
    <text evidence="2">The sequence shown here is derived from an EMBL/GenBank/DDBJ whole genome shotgun (WGS) entry which is preliminary data.</text>
</comment>
<dbReference type="EMBL" id="JABBNB010000051">
    <property type="protein sequence ID" value="NMO05110.1"/>
    <property type="molecule type" value="Genomic_DNA"/>
</dbReference>
<organism evidence="2 3">
    <name type="scientific">Gordonia asplenii</name>
    <dbReference type="NCBI Taxonomy" id="2725283"/>
    <lineage>
        <taxon>Bacteria</taxon>
        <taxon>Bacillati</taxon>
        <taxon>Actinomycetota</taxon>
        <taxon>Actinomycetes</taxon>
        <taxon>Mycobacteriales</taxon>
        <taxon>Gordoniaceae</taxon>
        <taxon>Gordonia</taxon>
    </lineage>
</organism>
<evidence type="ECO:0000256" key="1">
    <source>
        <dbReference type="SAM" id="Phobius"/>
    </source>
</evidence>
<reference evidence="2 3" key="1">
    <citation type="submission" date="2020-04" db="EMBL/GenBank/DDBJ databases">
        <title>Gordonia sp. nov. TBRC 11910.</title>
        <authorList>
            <person name="Suriyachadkun C."/>
        </authorList>
    </citation>
    <scope>NUCLEOTIDE SEQUENCE [LARGE SCALE GENOMIC DNA]</scope>
    <source>
        <strain evidence="2 3">TBRC 11910</strain>
    </source>
</reference>